<proteinExistence type="predicted"/>
<dbReference type="EC" id="2.7.8.-" evidence="12"/>
<dbReference type="SMART" id="SM00155">
    <property type="entry name" value="PLDc"/>
    <property type="match status" value="2"/>
</dbReference>
<dbReference type="SUPFAM" id="SSF56024">
    <property type="entry name" value="Phospholipase D/nuclease"/>
    <property type="match status" value="2"/>
</dbReference>
<keyword evidence="4" id="KW-0808">Transferase</keyword>
<evidence type="ECO:0000256" key="1">
    <source>
        <dbReference type="ARBA" id="ARBA00004651"/>
    </source>
</evidence>
<evidence type="ECO:0000256" key="2">
    <source>
        <dbReference type="ARBA" id="ARBA00022475"/>
    </source>
</evidence>
<comment type="caution">
    <text evidence="16">The sequence shown here is derived from an EMBL/GenBank/DDBJ whole genome shotgun (WGS) entry which is preliminary data.</text>
</comment>
<evidence type="ECO:0000256" key="9">
    <source>
        <dbReference type="ARBA" id="ARBA00023136"/>
    </source>
</evidence>
<evidence type="ECO:0000313" key="16">
    <source>
        <dbReference type="EMBL" id="EXM39114.1"/>
    </source>
</evidence>
<reference evidence="16 17" key="1">
    <citation type="submission" date="2013-06" db="EMBL/GenBank/DDBJ databases">
        <title>Rumen cellulosomics: divergent fiber-degrading strategies revealed by comparative genome-wide analysis of six Ruminococcal strains.</title>
        <authorList>
            <person name="Dassa B."/>
            <person name="Borovok I."/>
            <person name="Lamed R."/>
            <person name="Flint H."/>
            <person name="Yeoman C.J."/>
            <person name="White B."/>
            <person name="Bayer E.A."/>
        </authorList>
    </citation>
    <scope>NUCLEOTIDE SEQUENCE [LARGE SCALE GENOMIC DNA]</scope>
    <source>
        <strain evidence="16 17">SY3</strain>
    </source>
</reference>
<feature type="transmembrane region" description="Helical" evidence="14">
    <location>
        <begin position="32"/>
        <end position="61"/>
    </location>
</feature>
<evidence type="ECO:0000256" key="7">
    <source>
        <dbReference type="ARBA" id="ARBA00022989"/>
    </source>
</evidence>
<keyword evidence="11" id="KW-1208">Phospholipid metabolism</keyword>
<dbReference type="GO" id="GO:0032049">
    <property type="term" value="P:cardiolipin biosynthetic process"/>
    <property type="evidence" value="ECO:0007669"/>
    <property type="project" value="UniProtKB-UniRule"/>
</dbReference>
<protein>
    <recommendedName>
        <fullName evidence="12">Cardiolipin synthase</fullName>
        <ecNumber evidence="12">2.7.8.-</ecNumber>
    </recommendedName>
</protein>
<evidence type="ECO:0000256" key="12">
    <source>
        <dbReference type="NCBIfam" id="TIGR04265"/>
    </source>
</evidence>
<evidence type="ECO:0000256" key="13">
    <source>
        <dbReference type="SAM" id="MobiDB-lite"/>
    </source>
</evidence>
<feature type="region of interest" description="Disordered" evidence="13">
    <location>
        <begin position="1"/>
        <end position="26"/>
    </location>
</feature>
<feature type="transmembrane region" description="Helical" evidence="14">
    <location>
        <begin position="67"/>
        <end position="84"/>
    </location>
</feature>
<evidence type="ECO:0000256" key="5">
    <source>
        <dbReference type="ARBA" id="ARBA00022692"/>
    </source>
</evidence>
<name>A0A011UER8_RUMAL</name>
<feature type="domain" description="PLD phosphodiesterase" evidence="15">
    <location>
        <begin position="272"/>
        <end position="299"/>
    </location>
</feature>
<evidence type="ECO:0000256" key="10">
    <source>
        <dbReference type="ARBA" id="ARBA00023209"/>
    </source>
</evidence>
<dbReference type="CDD" id="cd09154">
    <property type="entry name" value="PLDc_SMU_988_like_1"/>
    <property type="match status" value="1"/>
</dbReference>
<evidence type="ECO:0000256" key="8">
    <source>
        <dbReference type="ARBA" id="ARBA00023098"/>
    </source>
</evidence>
<dbReference type="Pfam" id="PF13396">
    <property type="entry name" value="PLDc_N"/>
    <property type="match status" value="1"/>
</dbReference>
<dbReference type="EMBL" id="JEOB01000003">
    <property type="protein sequence ID" value="EXM39114.1"/>
    <property type="molecule type" value="Genomic_DNA"/>
</dbReference>
<sequence length="539" mass="62583">MKHQITSGDGFAINSRKPRSKYAKRRKKPKKLINIIFSQKTTIILLLLLQFVQIFIMFTILNENYNYLSVLFTTLGIIVAIYIVNTDRQPAYKIAWIVPLLIFPVFTTILYLILTNQPYKRKVSNAYVQKNLDTRCYLPEDIELSKKIKEEDPELYRIIRYLDDSAGFPAYGCEDVTYFPLGEDKFAAMLTELRKAEKFIFMEYFIVDDGEMWGEIVDILIEKAFAGVEVRLIVDGMGSQFTMPMKDKKAIEKAGGKVLIFNKFRPMMSTIQNNRDHRKILVVDGNVGFTGGVNIADEYINRLIRFGHWKDTAIMIRGQAVWNLTMMILQMWEVISHETTDYEKYRPTPPDENTTSQGIIVPYSDTPLDSEKIGRMVYMTMINTAKNYLYITTPYFIPDNEILTSLELAAKSGVDVRIITPHIPDKWYIQCLTRSYYMELLNMGVRVYEYVPGFIHAKNCLSDDKRAVVGTINFDYRSLYLHFEDAAFMQDTACIPDIKADFEDLFKNKCHRITHEDVRQLSFASRFMSVILRIFAPML</sequence>
<evidence type="ECO:0000313" key="17">
    <source>
        <dbReference type="Proteomes" id="UP000021369"/>
    </source>
</evidence>
<evidence type="ECO:0000256" key="6">
    <source>
        <dbReference type="ARBA" id="ARBA00022737"/>
    </source>
</evidence>
<evidence type="ECO:0000259" key="15">
    <source>
        <dbReference type="PROSITE" id="PS50035"/>
    </source>
</evidence>
<feature type="compositionally biased region" description="Basic residues" evidence="13">
    <location>
        <begin position="16"/>
        <end position="26"/>
    </location>
</feature>
<dbReference type="OrthoDB" id="9762009at2"/>
<dbReference type="PANTHER" id="PTHR21248:SF22">
    <property type="entry name" value="PHOSPHOLIPASE D"/>
    <property type="match status" value="1"/>
</dbReference>
<keyword evidence="10" id="KW-0594">Phospholipid biosynthesis</keyword>
<accession>A0A011UER8</accession>
<keyword evidence="8" id="KW-0443">Lipid metabolism</keyword>
<evidence type="ECO:0000256" key="11">
    <source>
        <dbReference type="ARBA" id="ARBA00023264"/>
    </source>
</evidence>
<evidence type="ECO:0000256" key="14">
    <source>
        <dbReference type="SAM" id="Phobius"/>
    </source>
</evidence>
<dbReference type="Gene3D" id="3.30.870.10">
    <property type="entry name" value="Endonuclease Chain A"/>
    <property type="match status" value="2"/>
</dbReference>
<dbReference type="CDD" id="cd09160">
    <property type="entry name" value="PLDc_SMU_988_like_2"/>
    <property type="match status" value="1"/>
</dbReference>
<dbReference type="Proteomes" id="UP000021369">
    <property type="component" value="Unassembled WGS sequence"/>
</dbReference>
<dbReference type="Pfam" id="PF13091">
    <property type="entry name" value="PLDc_2"/>
    <property type="match status" value="2"/>
</dbReference>
<gene>
    <name evidence="16" type="ORF">RASY3_12610</name>
</gene>
<keyword evidence="5 14" id="KW-0812">Transmembrane</keyword>
<dbReference type="AlphaFoldDB" id="A0A011UER8"/>
<dbReference type="PROSITE" id="PS50035">
    <property type="entry name" value="PLD"/>
    <property type="match status" value="2"/>
</dbReference>
<keyword evidence="2" id="KW-1003">Cell membrane</keyword>
<keyword evidence="7 14" id="KW-1133">Transmembrane helix</keyword>
<comment type="subcellular location">
    <subcellularLocation>
        <location evidence="1">Cell membrane</location>
        <topology evidence="1">Multi-pass membrane protein</topology>
    </subcellularLocation>
</comment>
<keyword evidence="3" id="KW-0444">Lipid biosynthesis</keyword>
<feature type="transmembrane region" description="Helical" evidence="14">
    <location>
        <begin position="96"/>
        <end position="114"/>
    </location>
</feature>
<dbReference type="InterPro" id="IPR001736">
    <property type="entry name" value="PLipase_D/transphosphatidylase"/>
</dbReference>
<organism evidence="16 17">
    <name type="scientific">Ruminococcus albus SY3</name>
    <dbReference type="NCBI Taxonomy" id="1341156"/>
    <lineage>
        <taxon>Bacteria</taxon>
        <taxon>Bacillati</taxon>
        <taxon>Bacillota</taxon>
        <taxon>Clostridia</taxon>
        <taxon>Eubacteriales</taxon>
        <taxon>Oscillospiraceae</taxon>
        <taxon>Ruminococcus</taxon>
    </lineage>
</organism>
<dbReference type="InterPro" id="IPR025202">
    <property type="entry name" value="PLD-like_dom"/>
</dbReference>
<dbReference type="PANTHER" id="PTHR21248">
    <property type="entry name" value="CARDIOLIPIN SYNTHASE"/>
    <property type="match status" value="1"/>
</dbReference>
<dbReference type="InterPro" id="IPR027379">
    <property type="entry name" value="CLS_N"/>
</dbReference>
<dbReference type="GO" id="GO:0008808">
    <property type="term" value="F:cardiolipin synthase activity"/>
    <property type="evidence" value="ECO:0007669"/>
    <property type="project" value="UniProtKB-UniRule"/>
</dbReference>
<keyword evidence="6" id="KW-0677">Repeat</keyword>
<keyword evidence="17" id="KW-1185">Reference proteome</keyword>
<dbReference type="InterPro" id="IPR022924">
    <property type="entry name" value="Cardiolipin_synthase"/>
</dbReference>
<feature type="domain" description="PLD phosphodiesterase" evidence="15">
    <location>
        <begin position="451"/>
        <end position="478"/>
    </location>
</feature>
<dbReference type="PATRIC" id="fig|1341156.4.peg.2459"/>
<dbReference type="NCBIfam" id="TIGR04265">
    <property type="entry name" value="bac_cardiolipin"/>
    <property type="match status" value="1"/>
</dbReference>
<evidence type="ECO:0000256" key="4">
    <source>
        <dbReference type="ARBA" id="ARBA00022679"/>
    </source>
</evidence>
<keyword evidence="9 14" id="KW-0472">Membrane</keyword>
<dbReference type="RefSeq" id="WP_051506536.1">
    <property type="nucleotide sequence ID" value="NZ_JEOB01000003.1"/>
</dbReference>
<evidence type="ECO:0000256" key="3">
    <source>
        <dbReference type="ARBA" id="ARBA00022516"/>
    </source>
</evidence>
<dbReference type="GO" id="GO:0005886">
    <property type="term" value="C:plasma membrane"/>
    <property type="evidence" value="ECO:0007669"/>
    <property type="project" value="UniProtKB-SubCell"/>
</dbReference>